<dbReference type="Proteomes" id="UP000681722">
    <property type="component" value="Unassembled WGS sequence"/>
</dbReference>
<reference evidence="2" key="1">
    <citation type="submission" date="2021-02" db="EMBL/GenBank/DDBJ databases">
        <authorList>
            <person name="Nowell W R."/>
        </authorList>
    </citation>
    <scope>NUCLEOTIDE SEQUENCE</scope>
</reference>
<accession>A0A813YBK1</accession>
<evidence type="ECO:0000313" key="3">
    <source>
        <dbReference type="EMBL" id="CAF3667951.1"/>
    </source>
</evidence>
<dbReference type="Gene3D" id="1.10.10.1070">
    <property type="entry name" value="Zinc finger, BED domain-containing"/>
    <property type="match status" value="1"/>
</dbReference>
<evidence type="ECO:0000313" key="2">
    <source>
        <dbReference type="EMBL" id="CAF0881874.1"/>
    </source>
</evidence>
<name>A0A813YBK1_9BILA</name>
<comment type="caution">
    <text evidence="2">The sequence shown here is derived from an EMBL/GenBank/DDBJ whole genome shotgun (WGS) entry which is preliminary data.</text>
</comment>
<feature type="compositionally biased region" description="Acidic residues" evidence="1">
    <location>
        <begin position="257"/>
        <end position="268"/>
    </location>
</feature>
<gene>
    <name evidence="2" type="ORF">GPM918_LOCUS7656</name>
    <name evidence="3" type="ORF">SRO942_LOCUS7656</name>
</gene>
<dbReference type="PANTHER" id="PTHR47501">
    <property type="entry name" value="TRANSPOSASE-RELATED"/>
    <property type="match status" value="1"/>
</dbReference>
<feature type="region of interest" description="Disordered" evidence="1">
    <location>
        <begin position="331"/>
        <end position="402"/>
    </location>
</feature>
<keyword evidence="4" id="KW-1185">Reference proteome</keyword>
<evidence type="ECO:0000313" key="4">
    <source>
        <dbReference type="Proteomes" id="UP000663829"/>
    </source>
</evidence>
<dbReference type="EMBL" id="CAJNOQ010001266">
    <property type="protein sequence ID" value="CAF0881874.1"/>
    <property type="molecule type" value="Genomic_DNA"/>
</dbReference>
<dbReference type="Proteomes" id="UP000663829">
    <property type="component" value="Unassembled WGS sequence"/>
</dbReference>
<protein>
    <recommendedName>
        <fullName evidence="5">Transposase</fullName>
    </recommendedName>
</protein>
<dbReference type="SUPFAM" id="SSF140996">
    <property type="entry name" value="Hermes dimerisation domain"/>
    <property type="match status" value="1"/>
</dbReference>
<dbReference type="AlphaFoldDB" id="A0A813YBK1"/>
<feature type="region of interest" description="Disordered" evidence="1">
    <location>
        <begin position="252"/>
        <end position="281"/>
    </location>
</feature>
<dbReference type="OrthoDB" id="10051975at2759"/>
<dbReference type="PANTHER" id="PTHR47501:SF5">
    <property type="entry name" value="HAT C-TERMINAL DIMERISATION DOMAIN-CONTAINING PROTEIN"/>
    <property type="match status" value="1"/>
</dbReference>
<organism evidence="2 4">
    <name type="scientific">Didymodactylos carnosus</name>
    <dbReference type="NCBI Taxonomy" id="1234261"/>
    <lineage>
        <taxon>Eukaryota</taxon>
        <taxon>Metazoa</taxon>
        <taxon>Spiralia</taxon>
        <taxon>Gnathifera</taxon>
        <taxon>Rotifera</taxon>
        <taxon>Eurotatoria</taxon>
        <taxon>Bdelloidea</taxon>
        <taxon>Philodinida</taxon>
        <taxon>Philodinidae</taxon>
        <taxon>Didymodactylos</taxon>
    </lineage>
</organism>
<feature type="compositionally biased region" description="Basic and acidic residues" evidence="1">
    <location>
        <begin position="332"/>
        <end position="362"/>
    </location>
</feature>
<dbReference type="InterPro" id="IPR012337">
    <property type="entry name" value="RNaseH-like_sf"/>
</dbReference>
<evidence type="ECO:0008006" key="5">
    <source>
        <dbReference type="Google" id="ProtNLM"/>
    </source>
</evidence>
<evidence type="ECO:0000256" key="1">
    <source>
        <dbReference type="SAM" id="MobiDB-lite"/>
    </source>
</evidence>
<sequence>MKVKENTPCWKKFGLPAVQNEETNRFDIIQGFTSCKACKTTYKYKQGSTTSMNEHKCAMGVMNQRTLNFPTKQSSSSANSITFSTMSKTIERKKKVLTTLIAKWICFNVRPISIVEDEGFHAVIQECANTGILSSTLNFTELLPSRKTVSHEISRLANECRSALKNELLLAVKRSGLAISPDMWTDNFRKAIIKGLERYDLHNYLDYIQFVSDRGSNILKALEGYRLLNCFAHRLNNILKHTFYQIGKKKKQATIQSEEEREEPDDETVTTMHTSFDSDSNSDFSDDDVLISLADIRLKLLNSKSIETDYIAVRETKLNRASKQVLATIKSYDGRGGDGAESRRGDPRGADFSKLDEVRGDAEAGSLRGDPRDGAKDTPSPISATYQREQDQKLATDHPTYA</sequence>
<proteinExistence type="predicted"/>
<dbReference type="SUPFAM" id="SSF53098">
    <property type="entry name" value="Ribonuclease H-like"/>
    <property type="match status" value="1"/>
</dbReference>
<dbReference type="EMBL" id="CAJOBC010001266">
    <property type="protein sequence ID" value="CAF3667951.1"/>
    <property type="molecule type" value="Genomic_DNA"/>
</dbReference>